<keyword evidence="7" id="KW-0496">Mitochondrion</keyword>
<evidence type="ECO:0000256" key="5">
    <source>
        <dbReference type="ARBA" id="ARBA00022792"/>
    </source>
</evidence>
<dbReference type="GeneTree" id="ENSGT00940000165502"/>
<keyword evidence="6" id="KW-1133">Transmembrane helix</keyword>
<evidence type="ECO:0000256" key="4">
    <source>
        <dbReference type="ARBA" id="ARBA00022692"/>
    </source>
</evidence>
<dbReference type="Bgee" id="ENSGGOG00000041783">
    <property type="expression patterns" value="Expressed in heart"/>
</dbReference>
<dbReference type="GO" id="GO:0005739">
    <property type="term" value="C:mitochondrion"/>
    <property type="evidence" value="ECO:0000318"/>
    <property type="project" value="GO_Central"/>
</dbReference>
<dbReference type="PANTHER" id="PTHR21304:SF9">
    <property type="entry name" value="MICOS COMPLEX SUBUNIT MIC10"/>
    <property type="match status" value="1"/>
</dbReference>
<dbReference type="InterPro" id="IPR007512">
    <property type="entry name" value="Mic10"/>
</dbReference>
<keyword evidence="4" id="KW-0812">Transmembrane</keyword>
<comment type="similarity">
    <text evidence="3">Belongs to the MICOS complex subunit Mic10 family.</text>
</comment>
<evidence type="ECO:0000256" key="6">
    <source>
        <dbReference type="ARBA" id="ARBA00022989"/>
    </source>
</evidence>
<evidence type="ECO:0000313" key="10">
    <source>
        <dbReference type="Proteomes" id="UP000001519"/>
    </source>
</evidence>
<reference evidence="9" key="3">
    <citation type="submission" date="2025-08" db="UniProtKB">
        <authorList>
            <consortium name="Ensembl"/>
        </authorList>
    </citation>
    <scope>IDENTIFICATION</scope>
</reference>
<evidence type="ECO:0000256" key="3">
    <source>
        <dbReference type="ARBA" id="ARBA00006792"/>
    </source>
</evidence>
<dbReference type="Proteomes" id="UP000001519">
    <property type="component" value="Chromosome 3"/>
</dbReference>
<dbReference type="OMA" id="NCHAPYL"/>
<keyword evidence="5" id="KW-0999">Mitochondrion inner membrane</keyword>
<evidence type="ECO:0008006" key="11">
    <source>
        <dbReference type="Google" id="ProtNLM"/>
    </source>
</evidence>
<sequence>MELELGQNWDRCLADVVVKIGTAFRSGMGLGMAYSNCHAPYLLHGKYVKEQEQ</sequence>
<organism evidence="9 10">
    <name type="scientific">Gorilla gorilla gorilla</name>
    <name type="common">Western lowland gorilla</name>
    <dbReference type="NCBI Taxonomy" id="9595"/>
    <lineage>
        <taxon>Eukaryota</taxon>
        <taxon>Metazoa</taxon>
        <taxon>Chordata</taxon>
        <taxon>Craniata</taxon>
        <taxon>Vertebrata</taxon>
        <taxon>Euteleostomi</taxon>
        <taxon>Mammalia</taxon>
        <taxon>Eutheria</taxon>
        <taxon>Euarchontoglires</taxon>
        <taxon>Primates</taxon>
        <taxon>Haplorrhini</taxon>
        <taxon>Catarrhini</taxon>
        <taxon>Hominidae</taxon>
        <taxon>Gorilla</taxon>
    </lineage>
</organism>
<evidence type="ECO:0000256" key="8">
    <source>
        <dbReference type="ARBA" id="ARBA00023136"/>
    </source>
</evidence>
<reference evidence="10" key="1">
    <citation type="submission" date="2011-05" db="EMBL/GenBank/DDBJ databases">
        <title>Insights into the evolution of the great apes provided by the gorilla genome.</title>
        <authorList>
            <person name="Scally A."/>
        </authorList>
    </citation>
    <scope>NUCLEOTIDE SEQUENCE [LARGE SCALE GENOMIC DNA]</scope>
</reference>
<reference evidence="9" key="4">
    <citation type="submission" date="2025-09" db="UniProtKB">
        <authorList>
            <consortium name="Ensembl"/>
        </authorList>
    </citation>
    <scope>IDENTIFICATION</scope>
</reference>
<evidence type="ECO:0000256" key="2">
    <source>
        <dbReference type="ARBA" id="ARBA00004273"/>
    </source>
</evidence>
<protein>
    <recommendedName>
        <fullName evidence="11">MICOS complex subunit MIC10</fullName>
    </recommendedName>
</protein>
<dbReference type="GO" id="GO:0061617">
    <property type="term" value="C:MICOS complex"/>
    <property type="evidence" value="ECO:0007669"/>
    <property type="project" value="InterPro"/>
</dbReference>
<evidence type="ECO:0000256" key="1">
    <source>
        <dbReference type="ARBA" id="ARBA00002689"/>
    </source>
</evidence>
<proteinExistence type="inferred from homology"/>
<name>A0A2I2ZF56_GORGO</name>
<reference evidence="9 10" key="2">
    <citation type="journal article" date="2012" name="Nature">
        <title>Insights into hominid evolution from the gorilla genome sequence.</title>
        <authorList>
            <person name="Scally A."/>
            <person name="Dutheil J.Y."/>
            <person name="Hillier L.W."/>
            <person name="Jordan G.E."/>
            <person name="Goodhead I."/>
            <person name="Herrero J."/>
            <person name="Hobolth A."/>
            <person name="Lappalainen T."/>
            <person name="Mailund T."/>
            <person name="Marques-Bonet T."/>
            <person name="McCarthy S."/>
            <person name="Montgomery S.H."/>
            <person name="Schwalie P.C."/>
            <person name="Tang Y.A."/>
            <person name="Ward M.C."/>
            <person name="Xue Y."/>
            <person name="Yngvadottir B."/>
            <person name="Alkan C."/>
            <person name="Andersen L.N."/>
            <person name="Ayub Q."/>
            <person name="Ball E.V."/>
            <person name="Beal K."/>
            <person name="Bradley B.J."/>
            <person name="Chen Y."/>
            <person name="Clee C.M."/>
            <person name="Fitzgerald S."/>
            <person name="Graves T.A."/>
            <person name="Gu Y."/>
            <person name="Heath P."/>
            <person name="Heger A."/>
            <person name="Karakoc E."/>
            <person name="Kolb-Kokocinski A."/>
            <person name="Laird G.K."/>
            <person name="Lunter G."/>
            <person name="Meader S."/>
            <person name="Mort M."/>
            <person name="Mullikin J.C."/>
            <person name="Munch K."/>
            <person name="O'Connor T.D."/>
            <person name="Phillips A.D."/>
            <person name="Prado-Martinez J."/>
            <person name="Rogers A.S."/>
            <person name="Sajjadian S."/>
            <person name="Schmidt D."/>
            <person name="Shaw K."/>
            <person name="Simpson J.T."/>
            <person name="Stenson P.D."/>
            <person name="Turner D.J."/>
            <person name="Vigilant L."/>
            <person name="Vilella A.J."/>
            <person name="Whitener W."/>
            <person name="Zhu B."/>
            <person name="Cooper D.N."/>
            <person name="de Jong P."/>
            <person name="Dermitzakis E.T."/>
            <person name="Eichler E.E."/>
            <person name="Flicek P."/>
            <person name="Goldman N."/>
            <person name="Mundy N.I."/>
            <person name="Ning Z."/>
            <person name="Odom D.T."/>
            <person name="Ponting C.P."/>
            <person name="Quail M.A."/>
            <person name="Ryder O.A."/>
            <person name="Searle S.M."/>
            <person name="Warren W.C."/>
            <person name="Wilson R.K."/>
            <person name="Schierup M.H."/>
            <person name="Rogers J."/>
            <person name="Tyler-Smith C."/>
            <person name="Durbin R."/>
        </authorList>
    </citation>
    <scope>NUCLEOTIDE SEQUENCE [LARGE SCALE GENOMIC DNA]</scope>
</reference>
<comment type="subcellular location">
    <subcellularLocation>
        <location evidence="2">Mitochondrion inner membrane</location>
    </subcellularLocation>
</comment>
<keyword evidence="10" id="KW-1185">Reference proteome</keyword>
<keyword evidence="8" id="KW-0472">Membrane</keyword>
<comment type="function">
    <text evidence="1">Component of the MICOS complex, a large protein complex of the mitochondrial inner membrane that plays crucial roles in the maintenance of crista junctions, inner membrane architecture, and formation of contact sites to the outer membrane.</text>
</comment>
<evidence type="ECO:0000313" key="9">
    <source>
        <dbReference type="Ensembl" id="ENSGGOP00000045641.1"/>
    </source>
</evidence>
<dbReference type="EMBL" id="CABD030020423">
    <property type="status" value="NOT_ANNOTATED_CDS"/>
    <property type="molecule type" value="Genomic_DNA"/>
</dbReference>
<dbReference type="Ensembl" id="ENSGGOT00000064263.1">
    <property type="protein sequence ID" value="ENSGGOP00000045641.1"/>
    <property type="gene ID" value="ENSGGOG00000041783.1"/>
</dbReference>
<dbReference type="STRING" id="9593.ENSGGOP00000045641"/>
<accession>A0A2I2ZF56</accession>
<evidence type="ECO:0000256" key="7">
    <source>
        <dbReference type="ARBA" id="ARBA00023128"/>
    </source>
</evidence>
<dbReference type="PANTHER" id="PTHR21304">
    <property type="entry name" value="MICOS COMPLEX SUBUNIT MIC10"/>
    <property type="match status" value="1"/>
</dbReference>
<dbReference type="InParanoid" id="A0A2I2ZF56"/>
<dbReference type="AlphaFoldDB" id="A0A2I2ZF56"/>